<dbReference type="InterPro" id="IPR013324">
    <property type="entry name" value="RNA_pol_sigma_r3/r4-like"/>
</dbReference>
<keyword evidence="2" id="KW-0805">Transcription regulation</keyword>
<reference evidence="8 9" key="1">
    <citation type="submission" date="2022-10" db="EMBL/GenBank/DDBJ databases">
        <title>Aestuariibacter sp. AA17 isolated from Montipora capitata coral fragment.</title>
        <authorList>
            <person name="Emsley S.A."/>
            <person name="Pfannmuller K.M."/>
            <person name="Loughran R.M."/>
            <person name="Shlafstein M."/>
            <person name="Papke E."/>
            <person name="Saw J.H."/>
            <person name="Ushijima B."/>
            <person name="Videau P."/>
        </authorList>
    </citation>
    <scope>NUCLEOTIDE SEQUENCE [LARGE SCALE GENOMIC DNA]</scope>
    <source>
        <strain evidence="8 9">AA17</strain>
    </source>
</reference>
<keyword evidence="9" id="KW-1185">Reference proteome</keyword>
<evidence type="ECO:0000259" key="7">
    <source>
        <dbReference type="Pfam" id="PF08281"/>
    </source>
</evidence>
<dbReference type="Pfam" id="PF04542">
    <property type="entry name" value="Sigma70_r2"/>
    <property type="match status" value="1"/>
</dbReference>
<keyword evidence="4" id="KW-0238">DNA-binding</keyword>
<dbReference type="Proteomes" id="UP001652504">
    <property type="component" value="Unassembled WGS sequence"/>
</dbReference>
<organism evidence="8 9">
    <name type="scientific">Fluctibacter corallii</name>
    <dbReference type="NCBI Taxonomy" id="2984329"/>
    <lineage>
        <taxon>Bacteria</taxon>
        <taxon>Pseudomonadati</taxon>
        <taxon>Pseudomonadota</taxon>
        <taxon>Gammaproteobacteria</taxon>
        <taxon>Alteromonadales</taxon>
        <taxon>Alteromonadaceae</taxon>
        <taxon>Fluctibacter</taxon>
    </lineage>
</organism>
<dbReference type="NCBIfam" id="TIGR02937">
    <property type="entry name" value="sigma70-ECF"/>
    <property type="match status" value="1"/>
</dbReference>
<dbReference type="InterPro" id="IPR039425">
    <property type="entry name" value="RNA_pol_sigma-70-like"/>
</dbReference>
<gene>
    <name evidence="8" type="ORF">OE749_13580</name>
</gene>
<comment type="caution">
    <text evidence="8">The sequence shown here is derived from an EMBL/GenBank/DDBJ whole genome shotgun (WGS) entry which is preliminary data.</text>
</comment>
<evidence type="ECO:0000256" key="5">
    <source>
        <dbReference type="ARBA" id="ARBA00023163"/>
    </source>
</evidence>
<feature type="domain" description="RNA polymerase sigma-70 region 2" evidence="6">
    <location>
        <begin position="36"/>
        <end position="102"/>
    </location>
</feature>
<dbReference type="InterPro" id="IPR013249">
    <property type="entry name" value="RNA_pol_sigma70_r4_t2"/>
</dbReference>
<dbReference type="InterPro" id="IPR036388">
    <property type="entry name" value="WH-like_DNA-bd_sf"/>
</dbReference>
<dbReference type="RefSeq" id="WP_263713012.1">
    <property type="nucleotide sequence ID" value="NZ_JAOWKX010000007.1"/>
</dbReference>
<evidence type="ECO:0000313" key="8">
    <source>
        <dbReference type="EMBL" id="MCV2885724.1"/>
    </source>
</evidence>
<sequence length="185" mass="21530">MSISLTIKTLIGIEVTPEILMERYAETGDAKVLSQLYDACADDLFHFLVTHSDYTLAKDVAQKTWLKIIEKRHLYRPSGRFKPWLFTIARRTLLDEFRAQSKCVELDQLSLHTTTPNMTAEKIEERFDQVLMQLPFVQREAFCLQQEGFSLKEISEITSTSAETIKTRIRYARKTLRDALENIHE</sequence>
<dbReference type="Gene3D" id="1.10.10.10">
    <property type="entry name" value="Winged helix-like DNA-binding domain superfamily/Winged helix DNA-binding domain"/>
    <property type="match status" value="1"/>
</dbReference>
<dbReference type="EMBL" id="JAOWKX010000007">
    <property type="protein sequence ID" value="MCV2885724.1"/>
    <property type="molecule type" value="Genomic_DNA"/>
</dbReference>
<evidence type="ECO:0000256" key="4">
    <source>
        <dbReference type="ARBA" id="ARBA00023125"/>
    </source>
</evidence>
<name>A0ABT3AAN6_9ALTE</name>
<dbReference type="Pfam" id="PF08281">
    <property type="entry name" value="Sigma70_r4_2"/>
    <property type="match status" value="1"/>
</dbReference>
<proteinExistence type="inferred from homology"/>
<feature type="domain" description="RNA polymerase sigma factor 70 region 4 type 2" evidence="7">
    <location>
        <begin position="125"/>
        <end position="176"/>
    </location>
</feature>
<dbReference type="InterPro" id="IPR007627">
    <property type="entry name" value="RNA_pol_sigma70_r2"/>
</dbReference>
<keyword evidence="3" id="KW-0731">Sigma factor</keyword>
<evidence type="ECO:0000259" key="6">
    <source>
        <dbReference type="Pfam" id="PF04542"/>
    </source>
</evidence>
<dbReference type="InterPro" id="IPR013325">
    <property type="entry name" value="RNA_pol_sigma_r2"/>
</dbReference>
<dbReference type="InterPro" id="IPR014284">
    <property type="entry name" value="RNA_pol_sigma-70_dom"/>
</dbReference>
<dbReference type="PANTHER" id="PTHR43133:SF8">
    <property type="entry name" value="RNA POLYMERASE SIGMA FACTOR HI_1459-RELATED"/>
    <property type="match status" value="1"/>
</dbReference>
<evidence type="ECO:0000313" key="9">
    <source>
        <dbReference type="Proteomes" id="UP001652504"/>
    </source>
</evidence>
<dbReference type="PANTHER" id="PTHR43133">
    <property type="entry name" value="RNA POLYMERASE ECF-TYPE SIGMA FACTO"/>
    <property type="match status" value="1"/>
</dbReference>
<evidence type="ECO:0000256" key="1">
    <source>
        <dbReference type="ARBA" id="ARBA00010641"/>
    </source>
</evidence>
<comment type="similarity">
    <text evidence="1">Belongs to the sigma-70 factor family. ECF subfamily.</text>
</comment>
<dbReference type="SUPFAM" id="SSF88659">
    <property type="entry name" value="Sigma3 and sigma4 domains of RNA polymerase sigma factors"/>
    <property type="match status" value="1"/>
</dbReference>
<keyword evidence="5" id="KW-0804">Transcription</keyword>
<protein>
    <submittedName>
        <fullName evidence="8">Sigma-70 family RNA polymerase sigma factor</fullName>
    </submittedName>
</protein>
<accession>A0ABT3AAN6</accession>
<evidence type="ECO:0000256" key="2">
    <source>
        <dbReference type="ARBA" id="ARBA00023015"/>
    </source>
</evidence>
<dbReference type="Gene3D" id="1.10.1740.10">
    <property type="match status" value="1"/>
</dbReference>
<dbReference type="SUPFAM" id="SSF88946">
    <property type="entry name" value="Sigma2 domain of RNA polymerase sigma factors"/>
    <property type="match status" value="1"/>
</dbReference>
<evidence type="ECO:0000256" key="3">
    <source>
        <dbReference type="ARBA" id="ARBA00023082"/>
    </source>
</evidence>